<feature type="compositionally biased region" description="Basic and acidic residues" evidence="5">
    <location>
        <begin position="220"/>
        <end position="232"/>
    </location>
</feature>
<protein>
    <recommendedName>
        <fullName evidence="3">Neuferricin</fullName>
    </recommendedName>
    <alternativeName>
        <fullName evidence="4">Cytochrome b5 domain-containing protein 2</fullName>
    </alternativeName>
</protein>
<evidence type="ECO:0000256" key="3">
    <source>
        <dbReference type="ARBA" id="ARBA00039568"/>
    </source>
</evidence>
<comment type="caution">
    <text evidence="8">The sequence shown here is derived from an EMBL/GenBank/DDBJ whole genome shotgun (WGS) entry which is preliminary data.</text>
</comment>
<feature type="signal peptide" evidence="6">
    <location>
        <begin position="1"/>
        <end position="15"/>
    </location>
</feature>
<evidence type="ECO:0000256" key="1">
    <source>
        <dbReference type="ARBA" id="ARBA00037690"/>
    </source>
</evidence>
<reference evidence="8 9" key="1">
    <citation type="submission" date="2019-09" db="EMBL/GenBank/DDBJ databases">
        <title>Bird 10,000 Genomes (B10K) Project - Family phase.</title>
        <authorList>
            <person name="Zhang G."/>
        </authorList>
    </citation>
    <scope>NUCLEOTIDE SEQUENCE [LARGE SCALE GENOMIC DNA]</scope>
    <source>
        <strain evidence="8">B10K-DU-001-06</strain>
        <tissue evidence="8">Muscle</tissue>
    </source>
</reference>
<dbReference type="PANTHER" id="PTHR10281:SF4">
    <property type="entry name" value="NEUFERRICIN"/>
    <property type="match status" value="1"/>
</dbReference>
<evidence type="ECO:0000256" key="5">
    <source>
        <dbReference type="SAM" id="MobiDB-lite"/>
    </source>
</evidence>
<evidence type="ECO:0000313" key="9">
    <source>
        <dbReference type="Proteomes" id="UP000558958"/>
    </source>
</evidence>
<dbReference type="Pfam" id="PF00173">
    <property type="entry name" value="Cyt-b5"/>
    <property type="match status" value="1"/>
</dbReference>
<organism evidence="8 9">
    <name type="scientific">Sakesphorus luctuosus</name>
    <dbReference type="NCBI Taxonomy" id="419690"/>
    <lineage>
        <taxon>Eukaryota</taxon>
        <taxon>Metazoa</taxon>
        <taxon>Chordata</taxon>
        <taxon>Craniata</taxon>
        <taxon>Vertebrata</taxon>
        <taxon>Euteleostomi</taxon>
        <taxon>Archelosauria</taxon>
        <taxon>Archosauria</taxon>
        <taxon>Dinosauria</taxon>
        <taxon>Saurischia</taxon>
        <taxon>Theropoda</taxon>
        <taxon>Coelurosauria</taxon>
        <taxon>Aves</taxon>
        <taxon>Neognathae</taxon>
        <taxon>Neoaves</taxon>
        <taxon>Telluraves</taxon>
        <taxon>Australaves</taxon>
        <taxon>Passeriformes</taxon>
        <taxon>Thamnophilidae</taxon>
        <taxon>Sakesphorus</taxon>
    </lineage>
</organism>
<evidence type="ECO:0000259" key="7">
    <source>
        <dbReference type="SMART" id="SM01117"/>
    </source>
</evidence>
<feature type="non-terminal residue" evidence="8">
    <location>
        <position position="246"/>
    </location>
</feature>
<proteinExistence type="inferred from homology"/>
<dbReference type="EMBL" id="VWZD01005983">
    <property type="protein sequence ID" value="NXG04750.1"/>
    <property type="molecule type" value="Genomic_DNA"/>
</dbReference>
<dbReference type="Proteomes" id="UP000558958">
    <property type="component" value="Unassembled WGS sequence"/>
</dbReference>
<keyword evidence="9" id="KW-1185">Reference proteome</keyword>
<dbReference type="AlphaFoldDB" id="A0A7K8YNF6"/>
<evidence type="ECO:0000313" key="8">
    <source>
        <dbReference type="EMBL" id="NXG04750.1"/>
    </source>
</evidence>
<comment type="function">
    <text evidence="1">Heme-binding protein which promotes neuronal but not astrocyte differentiation.</text>
</comment>
<dbReference type="GO" id="GO:0012505">
    <property type="term" value="C:endomembrane system"/>
    <property type="evidence" value="ECO:0007669"/>
    <property type="project" value="TreeGrafter"/>
</dbReference>
<comment type="similarity">
    <text evidence="2">Belongs to the cytochrome b5 family. MAPR subfamily.</text>
</comment>
<dbReference type="SMART" id="SM01117">
    <property type="entry name" value="Cyt-b5"/>
    <property type="match status" value="1"/>
</dbReference>
<dbReference type="InterPro" id="IPR001199">
    <property type="entry name" value="Cyt_B5-like_heme/steroid-bd"/>
</dbReference>
<dbReference type="InterPro" id="IPR036400">
    <property type="entry name" value="Cyt_B5-like_heme/steroid_sf"/>
</dbReference>
<name>A0A7K8YNF6_9PASS</name>
<dbReference type="InterPro" id="IPR050577">
    <property type="entry name" value="MAPR/NEUFC/NENF-like"/>
</dbReference>
<keyword evidence="6" id="KW-0732">Signal</keyword>
<feature type="domain" description="Cytochrome b5 heme-binding" evidence="7">
    <location>
        <begin position="23"/>
        <end position="119"/>
    </location>
</feature>
<evidence type="ECO:0000256" key="6">
    <source>
        <dbReference type="SAM" id="SignalP"/>
    </source>
</evidence>
<feature type="non-terminal residue" evidence="8">
    <location>
        <position position="1"/>
    </location>
</feature>
<feature type="region of interest" description="Disordered" evidence="5">
    <location>
        <begin position="207"/>
        <end position="232"/>
    </location>
</feature>
<sequence>LALLGLGLAALLGRGFEPRQRLLSARDLRRYRGAPGDPGLYLALLGRVFDVQRGRRHYGPGGAYSALAGRDATRAFATGDFTPAGLVDDVSSLSPRELLSIQGWLSFYSDNYDPVGKLVGRYYDGNGAPTEALREAEAAMEEALKLQADSEQRKQQFPPCNSEWSSAKGTRFWCSRQSGGVSRDWAGVPRRLYRPGSQGRDCVCVRSTGPPWGHPPSTQHSDRGDLDDPHLEEYEGCHPLAEQCVL</sequence>
<dbReference type="GO" id="GO:0016020">
    <property type="term" value="C:membrane"/>
    <property type="evidence" value="ECO:0007669"/>
    <property type="project" value="TreeGrafter"/>
</dbReference>
<dbReference type="SUPFAM" id="SSF55856">
    <property type="entry name" value="Cytochrome b5-like heme/steroid binding domain"/>
    <property type="match status" value="1"/>
</dbReference>
<dbReference type="PANTHER" id="PTHR10281">
    <property type="entry name" value="MEMBRANE-ASSOCIATED PROGESTERONE RECEPTOR COMPONENT-RELATED"/>
    <property type="match status" value="1"/>
</dbReference>
<accession>A0A7K8YNF6</accession>
<evidence type="ECO:0000256" key="4">
    <source>
        <dbReference type="ARBA" id="ARBA00042241"/>
    </source>
</evidence>
<evidence type="ECO:0000256" key="2">
    <source>
        <dbReference type="ARBA" id="ARBA00038357"/>
    </source>
</evidence>
<dbReference type="Gene3D" id="3.10.120.10">
    <property type="entry name" value="Cytochrome b5-like heme/steroid binding domain"/>
    <property type="match status" value="1"/>
</dbReference>
<gene>
    <name evidence="8" type="primary">Cyb5d2</name>
    <name evidence="8" type="ORF">SAKLUC_R11096</name>
</gene>
<feature type="chain" id="PRO_5029778113" description="Neuferricin" evidence="6">
    <location>
        <begin position="16"/>
        <end position="246"/>
    </location>
</feature>